<name>A0ABP0G2I5_CLALP</name>
<protein>
    <submittedName>
        <fullName evidence="1">Uncharacterized protein</fullName>
    </submittedName>
</protein>
<organism evidence="1 2">
    <name type="scientific">Clavelina lepadiformis</name>
    <name type="common">Light-bulb sea squirt</name>
    <name type="synonym">Ascidia lepadiformis</name>
    <dbReference type="NCBI Taxonomy" id="159417"/>
    <lineage>
        <taxon>Eukaryota</taxon>
        <taxon>Metazoa</taxon>
        <taxon>Chordata</taxon>
        <taxon>Tunicata</taxon>
        <taxon>Ascidiacea</taxon>
        <taxon>Aplousobranchia</taxon>
        <taxon>Clavelinidae</taxon>
        <taxon>Clavelina</taxon>
    </lineage>
</organism>
<keyword evidence="2" id="KW-1185">Reference proteome</keyword>
<proteinExistence type="predicted"/>
<dbReference type="EMBL" id="CAWYQH010000099">
    <property type="protein sequence ID" value="CAK8685098.1"/>
    <property type="molecule type" value="Genomic_DNA"/>
</dbReference>
<sequence>MKRNSRPPNTSDASSRLFNKLENSRYVVTTCDSFNEDDDEKTFVGFVENEWYGKWPFRKNMLKRVTHKGKSSDAAKAIQRVWKLKFTAASNRKHSATQVRSRKPDSRLLVAKHMAHSSSTQKSFYVNKLQNIEAEEAYEVMNEKRVSCSNQFKFG</sequence>
<dbReference type="Proteomes" id="UP001642483">
    <property type="component" value="Unassembled WGS sequence"/>
</dbReference>
<evidence type="ECO:0000313" key="2">
    <source>
        <dbReference type="Proteomes" id="UP001642483"/>
    </source>
</evidence>
<reference evidence="1 2" key="1">
    <citation type="submission" date="2024-02" db="EMBL/GenBank/DDBJ databases">
        <authorList>
            <person name="Daric V."/>
            <person name="Darras S."/>
        </authorList>
    </citation>
    <scope>NUCLEOTIDE SEQUENCE [LARGE SCALE GENOMIC DNA]</scope>
</reference>
<gene>
    <name evidence="1" type="ORF">CVLEPA_LOCUS16253</name>
</gene>
<comment type="caution">
    <text evidence="1">The sequence shown here is derived from an EMBL/GenBank/DDBJ whole genome shotgun (WGS) entry which is preliminary data.</text>
</comment>
<evidence type="ECO:0000313" key="1">
    <source>
        <dbReference type="EMBL" id="CAK8685098.1"/>
    </source>
</evidence>
<accession>A0ABP0G2I5</accession>